<evidence type="ECO:0008006" key="3">
    <source>
        <dbReference type="Google" id="ProtNLM"/>
    </source>
</evidence>
<reference evidence="1 2" key="1">
    <citation type="submission" date="2019-09" db="EMBL/GenBank/DDBJ databases">
        <title>A chromosome-level genome assembly of the Chinese tupelo Nyssa sinensis.</title>
        <authorList>
            <person name="Yang X."/>
            <person name="Kang M."/>
            <person name="Yang Y."/>
            <person name="Xiong H."/>
            <person name="Wang M."/>
            <person name="Zhang Z."/>
            <person name="Wang Z."/>
            <person name="Wu H."/>
            <person name="Ma T."/>
            <person name="Liu J."/>
            <person name="Xi Z."/>
        </authorList>
    </citation>
    <scope>NUCLEOTIDE SEQUENCE [LARGE SCALE GENOMIC DNA]</scope>
    <source>
        <strain evidence="1">J267</strain>
        <tissue evidence="1">Leaf</tissue>
    </source>
</reference>
<protein>
    <recommendedName>
        <fullName evidence="3">MULE transposase domain-containing protein</fullName>
    </recommendedName>
</protein>
<sequence>MQCDNDVLKMVTYIPLSRVIEVYLEHVSAVDFLHNQIGSSNAGSSHVVIEEIDIRDVDYSADRETQGAIVKATKGISLEDNELETVDFEFIDSGYSINDDDDELFEKNVDEGMEWGVMGIDGNNAMFPLAYVVVKGETKSSWLWFLELLQEDLGIENQNA</sequence>
<dbReference type="OrthoDB" id="1918246at2759"/>
<keyword evidence="2" id="KW-1185">Reference proteome</keyword>
<evidence type="ECO:0000313" key="1">
    <source>
        <dbReference type="EMBL" id="KAA8542720.1"/>
    </source>
</evidence>
<organism evidence="1 2">
    <name type="scientific">Nyssa sinensis</name>
    <dbReference type="NCBI Taxonomy" id="561372"/>
    <lineage>
        <taxon>Eukaryota</taxon>
        <taxon>Viridiplantae</taxon>
        <taxon>Streptophyta</taxon>
        <taxon>Embryophyta</taxon>
        <taxon>Tracheophyta</taxon>
        <taxon>Spermatophyta</taxon>
        <taxon>Magnoliopsida</taxon>
        <taxon>eudicotyledons</taxon>
        <taxon>Gunneridae</taxon>
        <taxon>Pentapetalae</taxon>
        <taxon>asterids</taxon>
        <taxon>Cornales</taxon>
        <taxon>Nyssaceae</taxon>
        <taxon>Nyssa</taxon>
    </lineage>
</organism>
<gene>
    <name evidence="1" type="ORF">F0562_023781</name>
</gene>
<accession>A0A5J5BKE5</accession>
<dbReference type="AlphaFoldDB" id="A0A5J5BKE5"/>
<dbReference type="EMBL" id="CM018035">
    <property type="protein sequence ID" value="KAA8542720.1"/>
    <property type="molecule type" value="Genomic_DNA"/>
</dbReference>
<proteinExistence type="predicted"/>
<dbReference type="PANTHER" id="PTHR31973">
    <property type="entry name" value="POLYPROTEIN, PUTATIVE-RELATED"/>
    <property type="match status" value="1"/>
</dbReference>
<dbReference type="PANTHER" id="PTHR31973:SF187">
    <property type="entry name" value="MUTATOR TRANSPOSASE MUDRA PROTEIN"/>
    <property type="match status" value="1"/>
</dbReference>
<evidence type="ECO:0000313" key="2">
    <source>
        <dbReference type="Proteomes" id="UP000325577"/>
    </source>
</evidence>
<name>A0A5J5BKE5_9ASTE</name>
<dbReference type="Proteomes" id="UP000325577">
    <property type="component" value="Linkage Group LG12"/>
</dbReference>